<evidence type="ECO:0000313" key="11">
    <source>
        <dbReference type="WBParaSite" id="BPAG_0000127201-mRNA-1"/>
    </source>
</evidence>
<feature type="transmembrane region" description="Helical" evidence="7">
    <location>
        <begin position="303"/>
        <end position="323"/>
    </location>
</feature>
<evidence type="ECO:0000256" key="2">
    <source>
        <dbReference type="ARBA" id="ARBA00022692"/>
    </source>
</evidence>
<feature type="transmembrane region" description="Helical" evidence="7">
    <location>
        <begin position="569"/>
        <end position="591"/>
    </location>
</feature>
<dbReference type="Proteomes" id="UP000278627">
    <property type="component" value="Unassembled WGS sequence"/>
</dbReference>
<dbReference type="InterPro" id="IPR053937">
    <property type="entry name" value="GOST_TM"/>
</dbReference>
<dbReference type="STRING" id="6280.A0A0N4SZP2"/>
<feature type="region of interest" description="Disordered" evidence="6">
    <location>
        <begin position="629"/>
        <end position="660"/>
    </location>
</feature>
<evidence type="ECO:0000313" key="10">
    <source>
        <dbReference type="Proteomes" id="UP000278627"/>
    </source>
</evidence>
<proteinExistence type="predicted"/>
<reference evidence="9 10" key="2">
    <citation type="submission" date="2018-11" db="EMBL/GenBank/DDBJ databases">
        <authorList>
            <consortium name="Pathogen Informatics"/>
        </authorList>
    </citation>
    <scope>NUCLEOTIDE SEQUENCE [LARGE SCALE GENOMIC DNA]</scope>
</reference>
<protein>
    <submittedName>
        <fullName evidence="11">Lung seven transmembrane receptor</fullName>
    </submittedName>
</protein>
<keyword evidence="5 7" id="KW-0472">Membrane</keyword>
<name>A0A0N4SZP2_BRUPA</name>
<comment type="subcellular location">
    <subcellularLocation>
        <location evidence="1">Membrane</location>
        <topology evidence="1">Multi-pass membrane protein</topology>
    </subcellularLocation>
</comment>
<feature type="transmembrane region" description="Helical" evidence="7">
    <location>
        <begin position="499"/>
        <end position="517"/>
    </location>
</feature>
<evidence type="ECO:0000256" key="3">
    <source>
        <dbReference type="ARBA" id="ARBA00022729"/>
    </source>
</evidence>
<dbReference type="InterPro" id="IPR009637">
    <property type="entry name" value="GPR107/GPR108-like"/>
</dbReference>
<dbReference type="Pfam" id="PF06814">
    <property type="entry name" value="GOST_TM"/>
    <property type="match status" value="1"/>
</dbReference>
<keyword evidence="2 7" id="KW-0812">Transmembrane</keyword>
<feature type="transmembrane region" description="Helical" evidence="7">
    <location>
        <begin position="381"/>
        <end position="407"/>
    </location>
</feature>
<evidence type="ECO:0000256" key="5">
    <source>
        <dbReference type="ARBA" id="ARBA00023136"/>
    </source>
</evidence>
<dbReference type="AlphaFoldDB" id="A0A0N4SZP2"/>
<feature type="transmembrane region" description="Helical" evidence="7">
    <location>
        <begin position="344"/>
        <end position="369"/>
    </location>
</feature>
<feature type="compositionally biased region" description="Acidic residues" evidence="6">
    <location>
        <begin position="633"/>
        <end position="642"/>
    </location>
</feature>
<keyword evidence="10" id="KW-1185">Reference proteome</keyword>
<dbReference type="WBParaSite" id="BPAG_0000127201-mRNA-1">
    <property type="protein sequence ID" value="BPAG_0000127201-mRNA-1"/>
    <property type="gene ID" value="BPAG_0000127201"/>
</dbReference>
<dbReference type="GO" id="GO:0005794">
    <property type="term" value="C:Golgi apparatus"/>
    <property type="evidence" value="ECO:0007669"/>
    <property type="project" value="TreeGrafter"/>
</dbReference>
<organism evidence="11">
    <name type="scientific">Brugia pahangi</name>
    <name type="common">Filarial nematode worm</name>
    <dbReference type="NCBI Taxonomy" id="6280"/>
    <lineage>
        <taxon>Eukaryota</taxon>
        <taxon>Metazoa</taxon>
        <taxon>Ecdysozoa</taxon>
        <taxon>Nematoda</taxon>
        <taxon>Chromadorea</taxon>
        <taxon>Rhabditida</taxon>
        <taxon>Spirurina</taxon>
        <taxon>Spiruromorpha</taxon>
        <taxon>Filarioidea</taxon>
        <taxon>Onchocercidae</taxon>
        <taxon>Brugia</taxon>
    </lineage>
</organism>
<evidence type="ECO:0000256" key="1">
    <source>
        <dbReference type="ARBA" id="ARBA00004141"/>
    </source>
</evidence>
<dbReference type="EMBL" id="UZAD01000090">
    <property type="protein sequence ID" value="VDN82459.1"/>
    <property type="molecule type" value="Genomic_DNA"/>
</dbReference>
<evidence type="ECO:0000313" key="9">
    <source>
        <dbReference type="EMBL" id="VDN82459.1"/>
    </source>
</evidence>
<dbReference type="GO" id="GO:0016020">
    <property type="term" value="C:membrane"/>
    <property type="evidence" value="ECO:0007669"/>
    <property type="project" value="UniProtKB-SubCell"/>
</dbReference>
<feature type="domain" description="GOST seven transmembrane" evidence="8">
    <location>
        <begin position="301"/>
        <end position="555"/>
    </location>
</feature>
<feature type="transmembrane region" description="Helical" evidence="7">
    <location>
        <begin position="449"/>
        <end position="471"/>
    </location>
</feature>
<dbReference type="PANTHER" id="PTHR21229:SF2">
    <property type="entry name" value="RE59932P"/>
    <property type="match status" value="1"/>
</dbReference>
<accession>A0A0N4SZP2</accession>
<dbReference type="PANTHER" id="PTHR21229">
    <property type="entry name" value="LUNG SEVEN TRANSMEMBRANE RECEPTOR"/>
    <property type="match status" value="1"/>
</dbReference>
<keyword evidence="4 7" id="KW-1133">Transmembrane helix</keyword>
<evidence type="ECO:0000256" key="6">
    <source>
        <dbReference type="SAM" id="MobiDB-lite"/>
    </source>
</evidence>
<evidence type="ECO:0000256" key="7">
    <source>
        <dbReference type="SAM" id="Phobius"/>
    </source>
</evidence>
<feature type="transmembrane region" description="Helical" evidence="7">
    <location>
        <begin position="419"/>
        <end position="437"/>
    </location>
</feature>
<feature type="region of interest" description="Disordered" evidence="6">
    <location>
        <begin position="185"/>
        <end position="205"/>
    </location>
</feature>
<gene>
    <name evidence="9" type="ORF">BPAG_LOCUS1273</name>
</gene>
<keyword evidence="3" id="KW-0732">Signal</keyword>
<evidence type="ECO:0000259" key="8">
    <source>
        <dbReference type="Pfam" id="PF06814"/>
    </source>
</evidence>
<feature type="compositionally biased region" description="Basic and acidic residues" evidence="6">
    <location>
        <begin position="185"/>
        <end position="200"/>
    </location>
</feature>
<sequence>MRLAECTSAATNNLNSLERFRNCKSAAKAKGTSWYKQRSEAHWTDHILTYVKYCPRACGSLKKRENDARRNILLTTFGYNKGGTFILKLYNFTVPAELVSPDVTREQRNTDRFGVIGFTLSRGKDILNGVRSKPYVCQLSQFDQDFDALFFVFNFTENSLKVIRTGSAYDLQLCKNLESCPDKVERTSLEASPRDVDKPSVKGSPHTSGFFDKLHDILFRTTATKIPYKDYLPLNLSGDQYSTSVALRFEEGQQGRYSFIYHNCFNYRAHGYSNQVAVHFTVDIVERNPGSYLPAGDVAKPKLYLYMATIFAIAACVWIRNICHSRAVRSNCFLHFSSGTIYKVHHLMTALVILKSLSLFFHGINYYFVSVYGHQREIWAVIYYITHLLKGGILFGTIILIGTGYTFFKKFLTDRDRKLFIIVLPLQVIDNIAMIIIEESEFGEQSYQFWLQIFIFFDIVCCLTIIFPVVWSMRHLQEGARSDGKAAFNLEKLKLFRHFYLVIIGYIYLTRVIRFVIEAVVPFNYDWVTDCVVEFSTLVFFLTAGCQFRPQEKNPYLKLAQDDDDDEAFVTYVFFFLGGISISLIHLQLSLKLLLSFNFRLTKNGIFENISRLKRVSVRDETLGDIPVTVDGNDADSEDSAPEDIFQERGTKSTAKSSML</sequence>
<evidence type="ECO:0000256" key="4">
    <source>
        <dbReference type="ARBA" id="ARBA00022989"/>
    </source>
</evidence>
<reference evidence="11" key="1">
    <citation type="submission" date="2016-04" db="UniProtKB">
        <authorList>
            <consortium name="WormBaseParasite"/>
        </authorList>
    </citation>
    <scope>IDENTIFICATION</scope>
</reference>